<dbReference type="SUPFAM" id="SSF51338">
    <property type="entry name" value="Composite domain of metallo-dependent hydrolases"/>
    <property type="match status" value="1"/>
</dbReference>
<dbReference type="Proteomes" id="UP000823618">
    <property type="component" value="Unassembled WGS sequence"/>
</dbReference>
<evidence type="ECO:0000313" key="3">
    <source>
        <dbReference type="Proteomes" id="UP000823618"/>
    </source>
</evidence>
<feature type="domain" description="Amidohydrolase 3" evidence="1">
    <location>
        <begin position="39"/>
        <end position="533"/>
    </location>
</feature>
<organism evidence="2 3">
    <name type="scientific">Candidatus Scybalomonas excrementavium</name>
    <dbReference type="NCBI Taxonomy" id="2840943"/>
    <lineage>
        <taxon>Bacteria</taxon>
        <taxon>Bacillati</taxon>
        <taxon>Bacillota</taxon>
        <taxon>Clostridia</taxon>
        <taxon>Lachnospirales</taxon>
        <taxon>Lachnospiraceae</taxon>
        <taxon>Lachnospiraceae incertae sedis</taxon>
        <taxon>Candidatus Scybalomonas</taxon>
    </lineage>
</organism>
<comment type="caution">
    <text evidence="2">The sequence shown here is derived from an EMBL/GenBank/DDBJ whole genome shotgun (WGS) entry which is preliminary data.</text>
</comment>
<gene>
    <name evidence="2" type="ORF">IAC13_08670</name>
</gene>
<dbReference type="InterPro" id="IPR011059">
    <property type="entry name" value="Metal-dep_hydrolase_composite"/>
</dbReference>
<dbReference type="Pfam" id="PF07969">
    <property type="entry name" value="Amidohydro_3"/>
    <property type="match status" value="1"/>
</dbReference>
<dbReference type="GO" id="GO:0016810">
    <property type="term" value="F:hydrolase activity, acting on carbon-nitrogen (but not peptide) bonds"/>
    <property type="evidence" value="ECO:0007669"/>
    <property type="project" value="InterPro"/>
</dbReference>
<dbReference type="InterPro" id="IPR033932">
    <property type="entry name" value="YtcJ-like"/>
</dbReference>
<dbReference type="Gene3D" id="3.10.310.70">
    <property type="match status" value="1"/>
</dbReference>
<dbReference type="Gene3D" id="3.20.20.140">
    <property type="entry name" value="Metal-dependent hydrolases"/>
    <property type="match status" value="1"/>
</dbReference>
<dbReference type="PANTHER" id="PTHR22642:SF2">
    <property type="entry name" value="PROTEIN LONG AFTER FAR-RED 3"/>
    <property type="match status" value="1"/>
</dbReference>
<dbReference type="PANTHER" id="PTHR22642">
    <property type="entry name" value="IMIDAZOLONEPROPIONASE"/>
    <property type="match status" value="1"/>
</dbReference>
<dbReference type="InterPro" id="IPR013108">
    <property type="entry name" value="Amidohydro_3"/>
</dbReference>
<proteinExistence type="predicted"/>
<dbReference type="CDD" id="cd01300">
    <property type="entry name" value="YtcJ_like"/>
    <property type="match status" value="1"/>
</dbReference>
<evidence type="ECO:0000313" key="2">
    <source>
        <dbReference type="EMBL" id="MBO8463989.1"/>
    </source>
</evidence>
<dbReference type="SUPFAM" id="SSF51556">
    <property type="entry name" value="Metallo-dependent hydrolases"/>
    <property type="match status" value="1"/>
</dbReference>
<reference evidence="2" key="1">
    <citation type="submission" date="2020-10" db="EMBL/GenBank/DDBJ databases">
        <authorList>
            <person name="Gilroy R."/>
        </authorList>
    </citation>
    <scope>NUCLEOTIDE SEQUENCE</scope>
    <source>
        <strain evidence="2">E3-2379</strain>
    </source>
</reference>
<name>A0A9D9I2D2_9FIRM</name>
<dbReference type="InterPro" id="IPR032466">
    <property type="entry name" value="Metal_Hydrolase"/>
</dbReference>
<sequence>MRTLYKNGAIYTGESWITSFVVEDGKISATKEVDETIDQVIDLQGKFVCAGFNDSHMHLLNLGSTLSMARLSEHTNSLEEMIGHLKEYVQNKKEFGQLKEGSWIQGRGFNHDYFQDENRFPTRYDLDKVSTEYPICIVRACGHICVVNSKALQILGITKETKQIEGGHFEVDEQGEPLGIFFENALEMVYGKLPEPTVEDLKQFIVLACEKLNSYGITSIQTDDYETFPNMDYHNMLKAIDELIAEDKLTVRINEQVHFTKLEELKQFIQEENHTKGDDFFKNGPLKMLGDGSLGARTAYLSRPYADQPNTRGIPVYSQNQFDEMCSYANKNGMQIAIHSIGDGILDCILSAYEKALKECPREDHRHGIVHCQITRPDQIEKMKEMKLHAYIQSIFLDYDIHIVKERVGEELASTSYQAKSLLEKGITISNGSDAPVEDPVVMRGIQCAVTRQNIAHTALPYLKEEALTVQEAIDSFTKDGAYASFEEKKKGRLVEGMMADFVVLDKNPFEVDPYELSKIQVEKTYINGKLVYEKREE</sequence>
<dbReference type="EMBL" id="JADIML010000242">
    <property type="protein sequence ID" value="MBO8463989.1"/>
    <property type="molecule type" value="Genomic_DNA"/>
</dbReference>
<dbReference type="Gene3D" id="2.30.40.10">
    <property type="entry name" value="Urease, subunit C, domain 1"/>
    <property type="match status" value="1"/>
</dbReference>
<accession>A0A9D9I2D2</accession>
<dbReference type="AlphaFoldDB" id="A0A9D9I2D2"/>
<evidence type="ECO:0000259" key="1">
    <source>
        <dbReference type="Pfam" id="PF07969"/>
    </source>
</evidence>
<protein>
    <submittedName>
        <fullName evidence="2">Amidohydrolase</fullName>
    </submittedName>
</protein>
<reference evidence="2" key="2">
    <citation type="journal article" date="2021" name="PeerJ">
        <title>Extensive microbial diversity within the chicken gut microbiome revealed by metagenomics and culture.</title>
        <authorList>
            <person name="Gilroy R."/>
            <person name="Ravi A."/>
            <person name="Getino M."/>
            <person name="Pursley I."/>
            <person name="Horton D.L."/>
            <person name="Alikhan N.F."/>
            <person name="Baker D."/>
            <person name="Gharbi K."/>
            <person name="Hall N."/>
            <person name="Watson M."/>
            <person name="Adriaenssens E.M."/>
            <person name="Foster-Nyarko E."/>
            <person name="Jarju S."/>
            <person name="Secka A."/>
            <person name="Antonio M."/>
            <person name="Oren A."/>
            <person name="Chaudhuri R.R."/>
            <person name="La Ragione R."/>
            <person name="Hildebrand F."/>
            <person name="Pallen M.J."/>
        </authorList>
    </citation>
    <scope>NUCLEOTIDE SEQUENCE</scope>
    <source>
        <strain evidence="2">E3-2379</strain>
    </source>
</reference>